<protein>
    <submittedName>
        <fullName evidence="1">Uncharacterized protein</fullName>
    </submittedName>
</protein>
<proteinExistence type="predicted"/>
<reference evidence="1 2" key="1">
    <citation type="journal article" date="2021" name="Elife">
        <title>Chloroplast acquisition without the gene transfer in kleptoplastic sea slugs, Plakobranchus ocellatus.</title>
        <authorList>
            <person name="Maeda T."/>
            <person name="Takahashi S."/>
            <person name="Yoshida T."/>
            <person name="Shimamura S."/>
            <person name="Takaki Y."/>
            <person name="Nagai Y."/>
            <person name="Toyoda A."/>
            <person name="Suzuki Y."/>
            <person name="Arimoto A."/>
            <person name="Ishii H."/>
            <person name="Satoh N."/>
            <person name="Nishiyama T."/>
            <person name="Hasebe M."/>
            <person name="Maruyama T."/>
            <person name="Minagawa J."/>
            <person name="Obokata J."/>
            <person name="Shigenobu S."/>
        </authorList>
    </citation>
    <scope>NUCLEOTIDE SEQUENCE [LARGE SCALE GENOMIC DNA]</scope>
</reference>
<comment type="caution">
    <text evidence="1">The sequence shown here is derived from an EMBL/GenBank/DDBJ whole genome shotgun (WGS) entry which is preliminary data.</text>
</comment>
<gene>
    <name evidence="1" type="ORF">ElyMa_002397200</name>
</gene>
<dbReference type="Proteomes" id="UP000762676">
    <property type="component" value="Unassembled WGS sequence"/>
</dbReference>
<dbReference type="AlphaFoldDB" id="A0AAV4GEB6"/>
<organism evidence="1 2">
    <name type="scientific">Elysia marginata</name>
    <dbReference type="NCBI Taxonomy" id="1093978"/>
    <lineage>
        <taxon>Eukaryota</taxon>
        <taxon>Metazoa</taxon>
        <taxon>Spiralia</taxon>
        <taxon>Lophotrochozoa</taxon>
        <taxon>Mollusca</taxon>
        <taxon>Gastropoda</taxon>
        <taxon>Heterobranchia</taxon>
        <taxon>Euthyneura</taxon>
        <taxon>Panpulmonata</taxon>
        <taxon>Sacoglossa</taxon>
        <taxon>Placobranchoidea</taxon>
        <taxon>Plakobranchidae</taxon>
        <taxon>Elysia</taxon>
    </lineage>
</organism>
<accession>A0AAV4GEB6</accession>
<name>A0AAV4GEB6_9GAST</name>
<dbReference type="EMBL" id="BMAT01004924">
    <property type="protein sequence ID" value="GFR83636.1"/>
    <property type="molecule type" value="Genomic_DNA"/>
</dbReference>
<evidence type="ECO:0000313" key="2">
    <source>
        <dbReference type="Proteomes" id="UP000762676"/>
    </source>
</evidence>
<evidence type="ECO:0000313" key="1">
    <source>
        <dbReference type="EMBL" id="GFR83636.1"/>
    </source>
</evidence>
<sequence>MSLTILEARWRVFGHISRQAINTPPDVAMTKYFKTEGSKRRGLPKTSIVTTRRRDLKSHNSDHWPTRLHSVKDLDHLRDIAQNRSDWKHLTTAIIIQISPGRDVR</sequence>
<keyword evidence="2" id="KW-1185">Reference proteome</keyword>